<dbReference type="PANTHER" id="PTHR28251:SF1">
    <property type="entry name" value="V-TYPE ATPASE ASSEMBLY FACTOR PKR1"/>
    <property type="match status" value="1"/>
</dbReference>
<dbReference type="GeneID" id="18873053"/>
<dbReference type="InParanoid" id="G3AI02"/>
<dbReference type="EMBL" id="GL996500">
    <property type="protein sequence ID" value="EGW34316.1"/>
    <property type="molecule type" value="Genomic_DNA"/>
</dbReference>
<accession>G3AI02</accession>
<protein>
    <recommendedName>
        <fullName evidence="5">V-type ATPase assembly factor PKR1</fullName>
    </recommendedName>
</protein>
<feature type="transmembrane region" description="Helical" evidence="2">
    <location>
        <begin position="20"/>
        <end position="40"/>
    </location>
</feature>
<dbReference type="GO" id="GO:0070072">
    <property type="term" value="P:vacuolar proton-transporting V-type ATPase complex assembly"/>
    <property type="evidence" value="ECO:0007669"/>
    <property type="project" value="InterPro"/>
</dbReference>
<feature type="transmembrane region" description="Helical" evidence="2">
    <location>
        <begin position="47"/>
        <end position="65"/>
    </location>
</feature>
<dbReference type="GO" id="GO:0005789">
    <property type="term" value="C:endoplasmic reticulum membrane"/>
    <property type="evidence" value="ECO:0007669"/>
    <property type="project" value="TreeGrafter"/>
</dbReference>
<feature type="region of interest" description="Disordered" evidence="1">
    <location>
        <begin position="74"/>
        <end position="127"/>
    </location>
</feature>
<dbReference type="eggNOG" id="ENOG502S6V3">
    <property type="taxonomic scope" value="Eukaryota"/>
</dbReference>
<dbReference type="PANTHER" id="PTHR28251">
    <property type="entry name" value="V-TYPE ATPASE ASSEMBLY FACTOR PKR1"/>
    <property type="match status" value="1"/>
</dbReference>
<feature type="compositionally biased region" description="Basic and acidic residues" evidence="1">
    <location>
        <begin position="74"/>
        <end position="95"/>
    </location>
</feature>
<gene>
    <name evidence="3" type="ORF">SPAPADRAFT_59733</name>
</gene>
<evidence type="ECO:0000313" key="3">
    <source>
        <dbReference type="EMBL" id="EGW34316.1"/>
    </source>
</evidence>
<dbReference type="InterPro" id="IPR013945">
    <property type="entry name" value="Pkr1"/>
</dbReference>
<dbReference type="RefSeq" id="XP_007373900.1">
    <property type="nucleotide sequence ID" value="XM_007373838.1"/>
</dbReference>
<keyword evidence="4" id="KW-1185">Reference proteome</keyword>
<dbReference type="STRING" id="619300.G3AI02"/>
<organism evidence="4">
    <name type="scientific">Spathaspora passalidarum (strain NRRL Y-27907 / 11-Y1)</name>
    <dbReference type="NCBI Taxonomy" id="619300"/>
    <lineage>
        <taxon>Eukaryota</taxon>
        <taxon>Fungi</taxon>
        <taxon>Dikarya</taxon>
        <taxon>Ascomycota</taxon>
        <taxon>Saccharomycotina</taxon>
        <taxon>Pichiomycetes</taxon>
        <taxon>Debaryomycetaceae</taxon>
        <taxon>Spathaspora</taxon>
    </lineage>
</organism>
<evidence type="ECO:0000313" key="4">
    <source>
        <dbReference type="Proteomes" id="UP000000709"/>
    </source>
</evidence>
<keyword evidence="2" id="KW-0472">Membrane</keyword>
<dbReference type="AlphaFoldDB" id="G3AI02"/>
<proteinExistence type="predicted"/>
<dbReference type="FunCoup" id="G3AI02">
    <property type="interactions" value="29"/>
</dbReference>
<keyword evidence="2" id="KW-1133">Transmembrane helix</keyword>
<sequence>MSFFSELWESVFTPGTSPALIKATHASFILLLMSLGWLIFLTKSIHFINLFVIAVLLYATVIWFIKELQASKLKTNEELSTEEPKEESKTEKVQEKGSASSSATTAAASAAATSIPATQSTPRRRKA</sequence>
<dbReference type="HOGENOM" id="CLU_068499_1_0_1"/>
<feature type="compositionally biased region" description="Low complexity" evidence="1">
    <location>
        <begin position="98"/>
        <end position="121"/>
    </location>
</feature>
<dbReference type="OMA" id="VKLWEDI"/>
<dbReference type="Proteomes" id="UP000000709">
    <property type="component" value="Unassembled WGS sequence"/>
</dbReference>
<keyword evidence="2" id="KW-0812">Transmembrane</keyword>
<name>G3AI02_SPAPN</name>
<evidence type="ECO:0000256" key="2">
    <source>
        <dbReference type="SAM" id="Phobius"/>
    </source>
</evidence>
<evidence type="ECO:0008006" key="5">
    <source>
        <dbReference type="Google" id="ProtNLM"/>
    </source>
</evidence>
<dbReference type="Pfam" id="PF08636">
    <property type="entry name" value="Pkr1"/>
    <property type="match status" value="1"/>
</dbReference>
<evidence type="ECO:0000256" key="1">
    <source>
        <dbReference type="SAM" id="MobiDB-lite"/>
    </source>
</evidence>
<reference evidence="3 4" key="1">
    <citation type="journal article" date="2011" name="Proc. Natl. Acad. Sci. U.S.A.">
        <title>Comparative genomics of xylose-fermenting fungi for enhanced biofuel production.</title>
        <authorList>
            <person name="Wohlbach D.J."/>
            <person name="Kuo A."/>
            <person name="Sato T.K."/>
            <person name="Potts K.M."/>
            <person name="Salamov A.A."/>
            <person name="LaButti K.M."/>
            <person name="Sun H."/>
            <person name="Clum A."/>
            <person name="Pangilinan J.L."/>
            <person name="Lindquist E.A."/>
            <person name="Lucas S."/>
            <person name="Lapidus A."/>
            <person name="Jin M."/>
            <person name="Gunawan C."/>
            <person name="Balan V."/>
            <person name="Dale B.E."/>
            <person name="Jeffries T.W."/>
            <person name="Zinkel R."/>
            <person name="Barry K.W."/>
            <person name="Grigoriev I.V."/>
            <person name="Gasch A.P."/>
        </authorList>
    </citation>
    <scope>NUCLEOTIDE SEQUENCE [LARGE SCALE GENOMIC DNA]</scope>
    <source>
        <strain evidence="4">NRRL Y-27907 / 11-Y1</strain>
    </source>
</reference>
<dbReference type="OrthoDB" id="9626941at2759"/>
<dbReference type="KEGG" id="spaa:SPAPADRAFT_59733"/>